<dbReference type="Proteomes" id="UP001501729">
    <property type="component" value="Unassembled WGS sequence"/>
</dbReference>
<organism evidence="1 2">
    <name type="scientific">Haladaptatus pallidirubidus</name>
    <dbReference type="NCBI Taxonomy" id="1008152"/>
    <lineage>
        <taxon>Archaea</taxon>
        <taxon>Methanobacteriati</taxon>
        <taxon>Methanobacteriota</taxon>
        <taxon>Stenosarchaea group</taxon>
        <taxon>Halobacteria</taxon>
        <taxon>Halobacteriales</taxon>
        <taxon>Haladaptataceae</taxon>
        <taxon>Haladaptatus</taxon>
    </lineage>
</organism>
<protein>
    <submittedName>
        <fullName evidence="1">Uncharacterized protein</fullName>
    </submittedName>
</protein>
<name>A0AAV3UHD6_9EURY</name>
<accession>A0AAV3UHD6</accession>
<keyword evidence="2" id="KW-1185">Reference proteome</keyword>
<reference evidence="1 2" key="1">
    <citation type="journal article" date="2019" name="Int. J. Syst. Evol. Microbiol.">
        <title>The Global Catalogue of Microorganisms (GCM) 10K type strain sequencing project: providing services to taxonomists for standard genome sequencing and annotation.</title>
        <authorList>
            <consortium name="The Broad Institute Genomics Platform"/>
            <consortium name="The Broad Institute Genome Sequencing Center for Infectious Disease"/>
            <person name="Wu L."/>
            <person name="Ma J."/>
        </authorList>
    </citation>
    <scope>NUCLEOTIDE SEQUENCE [LARGE SCALE GENOMIC DNA]</scope>
    <source>
        <strain evidence="1 2">JCM 17504</strain>
    </source>
</reference>
<dbReference type="AlphaFoldDB" id="A0AAV3UHD6"/>
<evidence type="ECO:0000313" key="1">
    <source>
        <dbReference type="EMBL" id="GAA5050330.1"/>
    </source>
</evidence>
<gene>
    <name evidence="1" type="ORF">GCM10025751_24300</name>
</gene>
<dbReference type="EMBL" id="BAABKX010000008">
    <property type="protein sequence ID" value="GAA5050330.1"/>
    <property type="molecule type" value="Genomic_DNA"/>
</dbReference>
<proteinExistence type="predicted"/>
<evidence type="ECO:0000313" key="2">
    <source>
        <dbReference type="Proteomes" id="UP001501729"/>
    </source>
</evidence>
<sequence>MIPVRFQDASRRVRRDGFHPSGGVSCGTVTSAPIPKRIIAARFLNAALSQRVTLAGGRCTVSTRLSDGACRNGLMSTPPRHPDGNPLHADLYLCYPYLVLRNTKRWGPYLPINGNCVARLTRFTPAVNGGILSLIKDSLRETRFYELPP</sequence>
<comment type="caution">
    <text evidence="1">The sequence shown here is derived from an EMBL/GenBank/DDBJ whole genome shotgun (WGS) entry which is preliminary data.</text>
</comment>